<dbReference type="InterPro" id="IPR033309">
    <property type="entry name" value="Mus81"/>
</dbReference>
<evidence type="ECO:0000256" key="13">
    <source>
        <dbReference type="ARBA" id="ARBA00023254"/>
    </source>
</evidence>
<proteinExistence type="inferred from homology"/>
<dbReference type="Gene3D" id="1.10.150.110">
    <property type="entry name" value="DNA polymerase beta, N-terminal domain-like"/>
    <property type="match status" value="1"/>
</dbReference>
<dbReference type="GO" id="GO:0005634">
    <property type="term" value="C:nucleus"/>
    <property type="evidence" value="ECO:0007669"/>
    <property type="project" value="UniProtKB-SubCell"/>
</dbReference>
<dbReference type="AlphaFoldDB" id="A0A4P9WY56"/>
<keyword evidence="7 14" id="KW-0227">DNA damage</keyword>
<gene>
    <name evidence="17" type="ORF">CXG81DRAFT_21332</name>
</gene>
<dbReference type="Pfam" id="PF02732">
    <property type="entry name" value="ERCC4"/>
    <property type="match status" value="1"/>
</dbReference>
<dbReference type="GO" id="GO:0008821">
    <property type="term" value="F:crossover junction DNA endonuclease activity"/>
    <property type="evidence" value="ECO:0007669"/>
    <property type="project" value="UniProtKB-UniRule"/>
</dbReference>
<protein>
    <recommendedName>
        <fullName evidence="14">Crossover junction endonuclease MUS81</fullName>
        <ecNumber evidence="14">3.1.22.-</ecNumber>
    </recommendedName>
</protein>
<keyword evidence="6 14" id="KW-0255">Endonuclease</keyword>
<dbReference type="PANTHER" id="PTHR13451">
    <property type="entry name" value="CLASS II CROSSOVER JUNCTION ENDONUCLEASE MUS81"/>
    <property type="match status" value="1"/>
</dbReference>
<evidence type="ECO:0000256" key="14">
    <source>
        <dbReference type="RuleBase" id="RU369042"/>
    </source>
</evidence>
<dbReference type="SMART" id="SM00891">
    <property type="entry name" value="ERCC4"/>
    <property type="match status" value="1"/>
</dbReference>
<dbReference type="InterPro" id="IPR027421">
    <property type="entry name" value="DNA_pol_lamdba_lyase_dom_sf"/>
</dbReference>
<comment type="function">
    <text evidence="14">Interacts with EME1 to form a DNA structure-specific endonuclease with substrate preference for branched DNA structures with a 5'-end at the branch nick. Typical substrates include 3'-flap structures, D-loops, replication forks and nicked Holliday junctions. May be required in mitosis for the processing of stalled or collapsed replication fork intermediates. May be required in meiosis for the repair of meiosis-specific double strand breaks subsequent to single-end invasion (SEI).</text>
</comment>
<feature type="region of interest" description="Disordered" evidence="15">
    <location>
        <begin position="406"/>
        <end position="430"/>
    </location>
</feature>
<name>A0A4P9WY56_9FUNG</name>
<dbReference type="InterPro" id="IPR047416">
    <property type="entry name" value="XPF_nuclease_Mus81"/>
</dbReference>
<comment type="cofactor">
    <cofactor evidence="1 14">
        <name>Mg(2+)</name>
        <dbReference type="ChEBI" id="CHEBI:18420"/>
    </cofactor>
</comment>
<dbReference type="InterPro" id="IPR011335">
    <property type="entry name" value="Restrct_endonuc-II-like"/>
</dbReference>
<evidence type="ECO:0000313" key="18">
    <source>
        <dbReference type="Proteomes" id="UP000274922"/>
    </source>
</evidence>
<feature type="compositionally biased region" description="Polar residues" evidence="15">
    <location>
        <begin position="406"/>
        <end position="415"/>
    </location>
</feature>
<keyword evidence="11 14" id="KW-0234">DNA repair</keyword>
<keyword evidence="13" id="KW-0469">Meiosis</keyword>
<dbReference type="Pfam" id="PF14716">
    <property type="entry name" value="HHH_8"/>
    <property type="match status" value="1"/>
</dbReference>
<keyword evidence="12 14" id="KW-0539">Nucleus</keyword>
<dbReference type="STRING" id="1555241.A0A4P9WY56"/>
<evidence type="ECO:0000313" key="17">
    <source>
        <dbReference type="EMBL" id="RKO98429.1"/>
    </source>
</evidence>
<dbReference type="OrthoDB" id="5963188at2759"/>
<organism evidence="17 18">
    <name type="scientific">Caulochytrium protostelioides</name>
    <dbReference type="NCBI Taxonomy" id="1555241"/>
    <lineage>
        <taxon>Eukaryota</taxon>
        <taxon>Fungi</taxon>
        <taxon>Fungi incertae sedis</taxon>
        <taxon>Chytridiomycota</taxon>
        <taxon>Chytridiomycota incertae sedis</taxon>
        <taxon>Chytridiomycetes</taxon>
        <taxon>Caulochytriales</taxon>
        <taxon>Caulochytriaceae</taxon>
        <taxon>Caulochytrium</taxon>
    </lineage>
</organism>
<evidence type="ECO:0000259" key="16">
    <source>
        <dbReference type="SMART" id="SM00891"/>
    </source>
</evidence>
<evidence type="ECO:0000256" key="15">
    <source>
        <dbReference type="SAM" id="MobiDB-lite"/>
    </source>
</evidence>
<dbReference type="PANTHER" id="PTHR13451:SF0">
    <property type="entry name" value="CROSSOVER JUNCTION ENDONUCLEASE MUS81"/>
    <property type="match status" value="1"/>
</dbReference>
<evidence type="ECO:0000256" key="5">
    <source>
        <dbReference type="ARBA" id="ARBA00022723"/>
    </source>
</evidence>
<keyword evidence="18" id="KW-1185">Reference proteome</keyword>
<keyword evidence="4 14" id="KW-0540">Nuclease</keyword>
<dbReference type="GO" id="GO:0048257">
    <property type="term" value="F:3'-flap endonuclease activity"/>
    <property type="evidence" value="ECO:0007669"/>
    <property type="project" value="TreeGrafter"/>
</dbReference>
<evidence type="ECO:0000256" key="8">
    <source>
        <dbReference type="ARBA" id="ARBA00022801"/>
    </source>
</evidence>
<keyword evidence="10 14" id="KW-0233">DNA recombination</keyword>
<dbReference type="Gene3D" id="1.10.150.670">
    <property type="entry name" value="Crossover junction endonuclease EME1, DNA-binding domain"/>
    <property type="match status" value="1"/>
</dbReference>
<feature type="region of interest" description="Disordered" evidence="15">
    <location>
        <begin position="86"/>
        <end position="123"/>
    </location>
</feature>
<dbReference type="Gene3D" id="3.40.50.10130">
    <property type="match status" value="1"/>
</dbReference>
<dbReference type="EC" id="3.1.22.-" evidence="14"/>
<feature type="region of interest" description="Disordered" evidence="15">
    <location>
        <begin position="218"/>
        <end position="249"/>
    </location>
</feature>
<dbReference type="GO" id="GO:0000727">
    <property type="term" value="P:double-strand break repair via break-induced replication"/>
    <property type="evidence" value="ECO:0007669"/>
    <property type="project" value="UniProtKB-UniRule"/>
</dbReference>
<accession>A0A4P9WY56</accession>
<keyword evidence="9 14" id="KW-0460">Magnesium</keyword>
<dbReference type="GO" id="GO:0048476">
    <property type="term" value="C:Holliday junction resolvase complex"/>
    <property type="evidence" value="ECO:0007669"/>
    <property type="project" value="UniProtKB-UniRule"/>
</dbReference>
<dbReference type="InterPro" id="IPR010996">
    <property type="entry name" value="HHH_MUS81"/>
</dbReference>
<evidence type="ECO:0000256" key="4">
    <source>
        <dbReference type="ARBA" id="ARBA00022722"/>
    </source>
</evidence>
<dbReference type="InterPro" id="IPR006166">
    <property type="entry name" value="ERCC4_domain"/>
</dbReference>
<evidence type="ECO:0000256" key="1">
    <source>
        <dbReference type="ARBA" id="ARBA00001946"/>
    </source>
</evidence>
<dbReference type="GO" id="GO:0046872">
    <property type="term" value="F:metal ion binding"/>
    <property type="evidence" value="ECO:0007669"/>
    <property type="project" value="UniProtKB-UniRule"/>
</dbReference>
<dbReference type="CDD" id="cd20074">
    <property type="entry name" value="XPF_nuclease_Mus81"/>
    <property type="match status" value="1"/>
</dbReference>
<evidence type="ECO:0000256" key="11">
    <source>
        <dbReference type="ARBA" id="ARBA00023204"/>
    </source>
</evidence>
<comment type="subunit">
    <text evidence="14">Interacts with EME1.</text>
</comment>
<feature type="domain" description="ERCC4" evidence="16">
    <location>
        <begin position="526"/>
        <end position="625"/>
    </location>
</feature>
<evidence type="ECO:0000256" key="3">
    <source>
        <dbReference type="ARBA" id="ARBA00010015"/>
    </source>
</evidence>
<dbReference type="SUPFAM" id="SSF52980">
    <property type="entry name" value="Restriction endonuclease-like"/>
    <property type="match status" value="1"/>
</dbReference>
<keyword evidence="5 14" id="KW-0479">Metal-binding</keyword>
<reference evidence="18" key="1">
    <citation type="journal article" date="2018" name="Nat. Microbiol.">
        <title>Leveraging single-cell genomics to expand the fungal tree of life.</title>
        <authorList>
            <person name="Ahrendt S.R."/>
            <person name="Quandt C.A."/>
            <person name="Ciobanu D."/>
            <person name="Clum A."/>
            <person name="Salamov A."/>
            <person name="Andreopoulos B."/>
            <person name="Cheng J.F."/>
            <person name="Woyke T."/>
            <person name="Pelin A."/>
            <person name="Henrissat B."/>
            <person name="Reynolds N.K."/>
            <person name="Benny G.L."/>
            <person name="Smith M.E."/>
            <person name="James T.Y."/>
            <person name="Grigoriev I.V."/>
        </authorList>
    </citation>
    <scope>NUCLEOTIDE SEQUENCE [LARGE SCALE GENOMIC DNA]</scope>
    <source>
        <strain evidence="18">ATCC 52028</strain>
    </source>
</reference>
<evidence type="ECO:0000256" key="6">
    <source>
        <dbReference type="ARBA" id="ARBA00022759"/>
    </source>
</evidence>
<comment type="similarity">
    <text evidence="3 14">Belongs to the XPF family.</text>
</comment>
<dbReference type="InterPro" id="IPR042530">
    <property type="entry name" value="EME1/EME2_C"/>
</dbReference>
<dbReference type="Proteomes" id="UP000274922">
    <property type="component" value="Unassembled WGS sequence"/>
</dbReference>
<sequence length="874" mass="95244">MPLHGPLAQRNAVRRPSSRDATWRRRRPVVSSGGVDALLPAADSPWHLIDAGLIDGEGRRTVPSAGTCTPFPRRRCGRVITRATAAMPPAPAAPSSRPHRGLPDRRPIATATPPPTGRRLPGERANPLFCRWLREAEQDARRRVRESGGRSALARTYGLAHRNMCKYPLPLAHAADAIVVNGIGEGTVAYLAGRTALWQSQHPEAMMPCDFWSALPHAPPRETPPSLVGASADPRARPGSPRPVTPWAPAHAHPAAVLAPEARRAYDPRQGSGPYMLLLAFRRNEPAMPYTRSDLQAEFARLRHTAQPGAHDGPSSNTRVAHDMDTAFGLALAVLMKRHLVLKIAREGRVTIFKLTGDGLESLHRIDRVRASSSRRLGGSRMGASAVPVVMPVASAAAAAALGTTEVGSPGTSSLLGEPSRAASAPALASHRERMNANVMPLAMAVAVEPGEEAVTPSAAPRDEELRPQPVVVVGEASDANDEGDDPRSVPRSLPRALPAVGLDTIPAATTVPDVLILEPYTFDIHMVVDLREVTSHKHVALLRQAFGPIPCRAVPLKAPMMACLSLGDFCWVARCRRTGVCGMLDTLVERKTLSDLVASIKDGRFREQKYRLMQSQHNAFQLSPTVLADLAAPQRSDKQAQQGHIARIVYLIEERGRYDNAHLANQAVQTALAQIQILQGWVLQQTHGFEASCAYLARMTEWLQTAWQARRLRIVASAEPPQDQQELITCSSASNVSTVVTSTIPQLDVFQARWLKTRGMPLKQVWARQLQTVRGLSIDKSLPICRRFPTLASFWQFVREMMREGAHPPVDRPITSVEFPPDLSHPISHAMQMPLTPQACAHLAQRLRAALGDLASRRTLSDAVAKKLVRIFT</sequence>
<comment type="subcellular location">
    <subcellularLocation>
        <location evidence="2 14">Nucleus</location>
    </subcellularLocation>
</comment>
<evidence type="ECO:0000256" key="12">
    <source>
        <dbReference type="ARBA" id="ARBA00023242"/>
    </source>
</evidence>
<dbReference type="GO" id="GO:0006308">
    <property type="term" value="P:DNA catabolic process"/>
    <property type="evidence" value="ECO:0007669"/>
    <property type="project" value="UniProtKB-UniRule"/>
</dbReference>
<dbReference type="GO" id="GO:0003677">
    <property type="term" value="F:DNA binding"/>
    <property type="evidence" value="ECO:0007669"/>
    <property type="project" value="UniProtKB-UniRule"/>
</dbReference>
<evidence type="ECO:0000256" key="7">
    <source>
        <dbReference type="ARBA" id="ARBA00022763"/>
    </source>
</evidence>
<dbReference type="GO" id="GO:0031573">
    <property type="term" value="P:mitotic intra-S DNA damage checkpoint signaling"/>
    <property type="evidence" value="ECO:0007669"/>
    <property type="project" value="TreeGrafter"/>
</dbReference>
<evidence type="ECO:0000256" key="9">
    <source>
        <dbReference type="ARBA" id="ARBA00022842"/>
    </source>
</evidence>
<feature type="region of interest" description="Disordered" evidence="15">
    <location>
        <begin position="1"/>
        <end position="24"/>
    </location>
</feature>
<feature type="compositionally biased region" description="Low complexity" evidence="15">
    <location>
        <begin position="419"/>
        <end position="429"/>
    </location>
</feature>
<keyword evidence="8 14" id="KW-0378">Hydrolase</keyword>
<dbReference type="GO" id="GO:0000712">
    <property type="term" value="P:resolution of meiotic recombination intermediates"/>
    <property type="evidence" value="ECO:0007669"/>
    <property type="project" value="TreeGrafter"/>
</dbReference>
<evidence type="ECO:0000256" key="2">
    <source>
        <dbReference type="ARBA" id="ARBA00004123"/>
    </source>
</evidence>
<evidence type="ECO:0000256" key="10">
    <source>
        <dbReference type="ARBA" id="ARBA00023172"/>
    </source>
</evidence>
<dbReference type="EMBL" id="ML014438">
    <property type="protein sequence ID" value="RKO98429.1"/>
    <property type="molecule type" value="Genomic_DNA"/>
</dbReference>